<evidence type="ECO:0000313" key="18">
    <source>
        <dbReference type="Proteomes" id="UP000321461"/>
    </source>
</evidence>
<dbReference type="NCBIfam" id="TIGR01748">
    <property type="entry name" value="rhaA"/>
    <property type="match status" value="1"/>
</dbReference>
<evidence type="ECO:0000313" key="12">
    <source>
        <dbReference type="EMBL" id="SPX09690.1"/>
    </source>
</evidence>
<feature type="binding site" evidence="7">
    <location>
        <position position="294"/>
    </location>
    <ligand>
        <name>Mn(2+)</name>
        <dbReference type="ChEBI" id="CHEBI:29035"/>
    </ligand>
</feature>
<evidence type="ECO:0000256" key="5">
    <source>
        <dbReference type="ARBA" id="ARBA00023308"/>
    </source>
</evidence>
<dbReference type="GO" id="GO:0008740">
    <property type="term" value="F:L-rhamnose isomerase activity"/>
    <property type="evidence" value="ECO:0007669"/>
    <property type="project" value="UniProtKB-UniRule"/>
</dbReference>
<comment type="similarity">
    <text evidence="6 7">Belongs to the rhamnose isomerase family.</text>
</comment>
<keyword evidence="1 7" id="KW-0963">Cytoplasm</keyword>
<comment type="catalytic activity">
    <reaction evidence="7">
        <text>L-rhamnopyranose = L-rhamnulose</text>
        <dbReference type="Rhea" id="RHEA:23160"/>
        <dbReference type="ChEBI" id="CHEBI:17897"/>
        <dbReference type="ChEBI" id="CHEBI:62346"/>
        <dbReference type="EC" id="5.3.1.14"/>
    </reaction>
</comment>
<dbReference type="PANTHER" id="PTHR30268">
    <property type="entry name" value="L-RHAMNOSE ISOMERASE"/>
    <property type="match status" value="1"/>
</dbReference>
<evidence type="ECO:0000313" key="17">
    <source>
        <dbReference type="Proteomes" id="UP000254785"/>
    </source>
</evidence>
<dbReference type="NCBIfam" id="NF002203">
    <property type="entry name" value="PRK01076.1"/>
    <property type="match status" value="1"/>
</dbReference>
<dbReference type="EC" id="5.3.1.14" evidence="7 8"/>
<accession>A0A024L6V0</accession>
<evidence type="ECO:0000313" key="14">
    <source>
        <dbReference type="EMBL" id="TXT00566.1"/>
    </source>
</evidence>
<evidence type="ECO:0000256" key="1">
    <source>
        <dbReference type="ARBA" id="ARBA00022490"/>
    </source>
</evidence>
<dbReference type="Gene3D" id="3.20.20.150">
    <property type="entry name" value="Divalent-metal-dependent TIM barrel enzymes"/>
    <property type="match status" value="1"/>
</dbReference>
<evidence type="ECO:0000313" key="13">
    <source>
        <dbReference type="EMBL" id="STJ83410.1"/>
    </source>
</evidence>
<dbReference type="GO" id="GO:0019324">
    <property type="term" value="P:L-lyxose metabolic process"/>
    <property type="evidence" value="ECO:0007669"/>
    <property type="project" value="TreeGrafter"/>
</dbReference>
<keyword evidence="2 7" id="KW-0479">Metal-binding</keyword>
<dbReference type="Proteomes" id="UP000250780">
    <property type="component" value="Unassembled WGS sequence"/>
</dbReference>
<evidence type="ECO:0000256" key="4">
    <source>
        <dbReference type="ARBA" id="ARBA00023235"/>
    </source>
</evidence>
<dbReference type="HAMAP" id="MF_00541">
    <property type="entry name" value="RhaA"/>
    <property type="match status" value="1"/>
</dbReference>
<dbReference type="FunFam" id="3.20.20.150:FF:000006">
    <property type="entry name" value="L-rhamnose isomerase"/>
    <property type="match status" value="1"/>
</dbReference>
<evidence type="ECO:0000313" key="16">
    <source>
        <dbReference type="Proteomes" id="UP000253687"/>
    </source>
</evidence>
<reference evidence="9 19" key="4">
    <citation type="submission" date="2020-07" db="EMBL/GenBank/DDBJ databases">
        <title>Analysis of Genomes of Bacterial Isolates from Lameness Outbreaks in Broilers.</title>
        <authorList>
            <person name="Ekesi N.S."/>
            <person name="Alrubaye A."/>
            <person name="Rhoads D."/>
        </authorList>
    </citation>
    <scope>NUCLEOTIDE SEQUENCE [LARGE SCALE GENOMIC DNA]</scope>
    <source>
        <strain evidence="9 19">1409</strain>
    </source>
</reference>
<dbReference type="Proteomes" id="UP000581425">
    <property type="component" value="Unassembled WGS sequence"/>
</dbReference>
<dbReference type="InterPro" id="IPR036237">
    <property type="entry name" value="Xyl_isomerase-like_sf"/>
</dbReference>
<dbReference type="GO" id="GO:0019301">
    <property type="term" value="P:rhamnose catabolic process"/>
    <property type="evidence" value="ECO:0007669"/>
    <property type="project" value="UniProtKB-UniRule"/>
</dbReference>
<protein>
    <recommendedName>
        <fullName evidence="7 8">L-rhamnose isomerase</fullName>
        <ecNumber evidence="7 8">5.3.1.14</ecNumber>
    </recommendedName>
</protein>
<dbReference type="Proteomes" id="UP000253687">
    <property type="component" value="Unassembled WGS sequence"/>
</dbReference>
<dbReference type="InterPro" id="IPR050337">
    <property type="entry name" value="L-rhamnose_isomerase"/>
</dbReference>
<feature type="binding site" evidence="7">
    <location>
        <position position="296"/>
    </location>
    <ligand>
        <name>Mn(2+)</name>
        <dbReference type="ChEBI" id="CHEBI:29035"/>
    </ligand>
</feature>
<reference evidence="15 17" key="1">
    <citation type="submission" date="2018-06" db="EMBL/GenBank/DDBJ databases">
        <authorList>
            <consortium name="Pathogen Informatics"/>
            <person name="Doyle S."/>
        </authorList>
    </citation>
    <scope>NUCLEOTIDE SEQUENCE [LARGE SCALE GENOMIC DNA]</scope>
    <source>
        <strain evidence="12 15">NCTC9073</strain>
        <strain evidence="13 17">NCTC9117</strain>
    </source>
</reference>
<dbReference type="Proteomes" id="UP000321461">
    <property type="component" value="Unassembled WGS sequence"/>
</dbReference>
<dbReference type="RefSeq" id="WP_001556342.1">
    <property type="nucleotide sequence ID" value="NZ_AP021896.1"/>
</dbReference>
<name>A0A024L6V0_ECOLX</name>
<feature type="binding site" evidence="7">
    <location>
        <position position="262"/>
    </location>
    <ligand>
        <name>Mn(2+)</name>
        <dbReference type="ChEBI" id="CHEBI:29035"/>
    </ligand>
</feature>
<dbReference type="EMBL" id="CP063369">
    <property type="protein sequence ID" value="QOY29943.1"/>
    <property type="molecule type" value="Genomic_DNA"/>
</dbReference>
<evidence type="ECO:0000256" key="2">
    <source>
        <dbReference type="ARBA" id="ARBA00022723"/>
    </source>
</evidence>
<dbReference type="EMBL" id="JACGTG010000001">
    <property type="protein sequence ID" value="MBA6239775.1"/>
    <property type="molecule type" value="Genomic_DNA"/>
</dbReference>
<comment type="pathway">
    <text evidence="7">Carbohydrate degradation; L-rhamnose degradation; glycerone phosphate from L-rhamnose: step 1/3.</text>
</comment>
<gene>
    <name evidence="7 11" type="primary">rhaA</name>
    <name evidence="11" type="ORF">DTL43_12660</name>
    <name evidence="10" type="ORF">FOI11_016120</name>
    <name evidence="9" type="ORF">FOI11_07060</name>
    <name evidence="14" type="ORF">FWK02_16975</name>
    <name evidence="12" type="ORF">NCTC9073_00961</name>
    <name evidence="13" type="ORF">NCTC9117_06069</name>
</gene>
<comment type="subcellular location">
    <subcellularLocation>
        <location evidence="7">Cytoplasm</location>
    </subcellularLocation>
</comment>
<dbReference type="PANTHER" id="PTHR30268:SF0">
    <property type="entry name" value="L-RHAMNOSE ISOMERASE"/>
    <property type="match status" value="1"/>
</dbReference>
<comment type="function">
    <text evidence="7">Catalyzes the interconversion of L-rhamnose and L-rhamnulose.</text>
</comment>
<evidence type="ECO:0000256" key="3">
    <source>
        <dbReference type="ARBA" id="ARBA00023211"/>
    </source>
</evidence>
<dbReference type="InterPro" id="IPR009308">
    <property type="entry name" value="Rhamnose_isomerase"/>
</dbReference>
<proteinExistence type="inferred from homology"/>
<dbReference type="EMBL" id="UASD01000005">
    <property type="protein sequence ID" value="SPX09690.1"/>
    <property type="molecule type" value="Genomic_DNA"/>
</dbReference>
<dbReference type="Proteomes" id="UP000254785">
    <property type="component" value="Unassembled WGS sequence"/>
</dbReference>
<comment type="subunit">
    <text evidence="7">Homotetramer.</text>
</comment>
<evidence type="ECO:0000256" key="7">
    <source>
        <dbReference type="HAMAP-Rule" id="MF_00541"/>
    </source>
</evidence>
<dbReference type="SUPFAM" id="SSF51658">
    <property type="entry name" value="Xylose isomerase-like"/>
    <property type="match status" value="1"/>
</dbReference>
<dbReference type="EMBL" id="VSBS01000614">
    <property type="protein sequence ID" value="TXT00566.1"/>
    <property type="molecule type" value="Genomic_DNA"/>
</dbReference>
<dbReference type="GO" id="GO:0005737">
    <property type="term" value="C:cytoplasm"/>
    <property type="evidence" value="ECO:0007669"/>
    <property type="project" value="UniProtKB-SubCell"/>
</dbReference>
<accession>A0A236LZP1</accession>
<keyword evidence="5 7" id="KW-0684">Rhamnose metabolism</keyword>
<evidence type="ECO:0000256" key="6">
    <source>
        <dbReference type="ARBA" id="ARBA00061402"/>
    </source>
</evidence>
<evidence type="ECO:0000256" key="8">
    <source>
        <dbReference type="NCBIfam" id="TIGR01748"/>
    </source>
</evidence>
<organism evidence="11 16">
    <name type="scientific">Escherichia coli</name>
    <dbReference type="NCBI Taxonomy" id="562"/>
    <lineage>
        <taxon>Bacteria</taxon>
        <taxon>Pseudomonadati</taxon>
        <taxon>Pseudomonadota</taxon>
        <taxon>Gammaproteobacteria</taxon>
        <taxon>Enterobacterales</taxon>
        <taxon>Enterobacteriaceae</taxon>
        <taxon>Escherichia</taxon>
    </lineage>
</organism>
<sequence length="419" mass="47198">MTTQLEQAWELAKQRFAAVGIDVEEALRQLDRLPVSMHCWQGDDVSGFENPEGSLTGGIQATGNYPGKARNASELRADLEQAMRLIPGPKRLNLHAIYLESDTPVSRDQIKPEHFKNWVEWAKANQLGLDFNPSCFSHPLSADGFTLSHADDSIRQFWIDHCKASRRVSAYFGEQLGTPSVMNIWIPDGMKDITVDRLAPRQRLLAALDEVISEKLNPAHHIDAVESKLFGIGAESYTVGSNEFYMGYATSRQTALCLDAGHFHPTEVISDKISAAMLYVPQLLLHVSRPVRWDSDHVVLLDDETQAIASEIVRHDLFNRVHIGLDFFDASINRIAAWVIGTRNMKKALLRALLEPTAELRKLEAAGDYTARLALLEEQKSLPWQAVWEMYCQRHDTPAGSEWLESVRAYEKEILSRRG</sequence>
<dbReference type="Pfam" id="PF06134">
    <property type="entry name" value="RhaA"/>
    <property type="match status" value="1"/>
</dbReference>
<evidence type="ECO:0000313" key="10">
    <source>
        <dbReference type="EMBL" id="QOY29943.1"/>
    </source>
</evidence>
<dbReference type="Proteomes" id="UP000581425">
    <property type="component" value="Chromosome"/>
</dbReference>
<reference evidence="11 16" key="2">
    <citation type="submission" date="2018-07" db="EMBL/GenBank/DDBJ databases">
        <title>Whole Genome Sequence Analysis of Avian Pathogenic E. coli - An Australian Perspective.</title>
        <authorList>
            <person name="Cummins M.L."/>
            <person name="Reid C.J."/>
            <person name="Roy Chowdhury P."/>
            <person name="Bushell R."/>
            <person name="Esbert N."/>
            <person name="Tivendale K.A."/>
            <person name="Noormohammadi A.H."/>
            <person name="Islam S."/>
            <person name="Marenda M.S."/>
            <person name="Browning G.F."/>
            <person name="Markham P.F."/>
            <person name="Djordjevic S.P."/>
        </authorList>
    </citation>
    <scope>NUCLEOTIDE SEQUENCE [LARGE SCALE GENOMIC DNA]</scope>
    <source>
        <strain evidence="11 16">AVC211</strain>
    </source>
</reference>
<evidence type="ECO:0000313" key="11">
    <source>
        <dbReference type="EMBL" id="RDA38588.1"/>
    </source>
</evidence>
<dbReference type="UniPathway" id="UPA00541">
    <property type="reaction ID" value="UER00601"/>
</dbReference>
<dbReference type="AlphaFoldDB" id="A0A024L6V0"/>
<keyword evidence="3 7" id="KW-0464">Manganese</keyword>
<reference evidence="14 18" key="3">
    <citation type="submission" date="2019-08" db="EMBL/GenBank/DDBJ databases">
        <title>Whole genome analysis of cultivated E. coli strains isolated from CD patients and healthy donors.</title>
        <authorList>
            <person name="Siniagina M.N."/>
            <person name="Markelova M.I."/>
            <person name="Laikov A.V."/>
            <person name="Boulygina E.A."/>
            <person name="Khusnutdinova D.R."/>
            <person name="Kharchenko A."/>
            <person name="Grigoryeva T.V."/>
        </authorList>
    </citation>
    <scope>NUCLEOTIDE SEQUENCE [LARGE SCALE GENOMIC DNA]</scope>
    <source>
        <strain evidence="14 18">3_77_5</strain>
    </source>
</reference>
<evidence type="ECO:0000313" key="9">
    <source>
        <dbReference type="EMBL" id="MBA6239775.1"/>
    </source>
</evidence>
<dbReference type="EMBL" id="QOGZ01000012">
    <property type="protein sequence ID" value="RDA38588.1"/>
    <property type="molecule type" value="Genomic_DNA"/>
</dbReference>
<evidence type="ECO:0000313" key="15">
    <source>
        <dbReference type="Proteomes" id="UP000250780"/>
    </source>
</evidence>
<comment type="cofactor">
    <cofactor evidence="7">
        <name>Mn(2+)</name>
        <dbReference type="ChEBI" id="CHEBI:29035"/>
    </cofactor>
    <text evidence="7">Binds 1 Mn(2+) ion per subunit.</text>
</comment>
<dbReference type="EMBL" id="UGDC01000003">
    <property type="protein sequence ID" value="STJ83410.1"/>
    <property type="molecule type" value="Genomic_DNA"/>
</dbReference>
<keyword evidence="4 7" id="KW-0413">Isomerase</keyword>
<evidence type="ECO:0000313" key="19">
    <source>
        <dbReference type="Proteomes" id="UP000581425"/>
    </source>
</evidence>
<dbReference type="GO" id="GO:0030145">
    <property type="term" value="F:manganese ion binding"/>
    <property type="evidence" value="ECO:0007669"/>
    <property type="project" value="UniProtKB-UniRule"/>
</dbReference>
<reference evidence="10 19" key="5">
    <citation type="submission" date="2020-10" db="EMBL/GenBank/DDBJ databases">
        <title>Analysis of Genomes of Bacterial Isolates from Lameness Outbreaks in Broilers.</title>
        <authorList>
            <person name="Rhoads D."/>
            <person name="Ekesi N.S."/>
        </authorList>
    </citation>
    <scope>NUCLEOTIDE SEQUENCE [LARGE SCALE GENOMIC DNA]</scope>
    <source>
        <strain evidence="10 19">1409</strain>
    </source>
</reference>